<dbReference type="EMBL" id="CP074694">
    <property type="protein sequence ID" value="QVL33444.1"/>
    <property type="molecule type" value="Genomic_DNA"/>
</dbReference>
<keyword evidence="3" id="KW-1185">Reference proteome</keyword>
<gene>
    <name evidence="2" type="ORF">KIH39_05900</name>
</gene>
<sequence>MDRAQAWKLVQEYVKSESLRGHMRAVELAMRAYARKWQEDEELWALVGLLHDFDYERYPDPPLHPLEGEKILKSLGVSEEITYAIKSHADYLPECPRVTRLHKALYACDELCGFITAVAHVRPEKFTGMTASSVRKKMKSKGFAKNVSREDMERGAADLGVDFDEHIQFVIDSLTPHAVELGF</sequence>
<dbReference type="KEGG" id="tsph:KIH39_05900"/>
<dbReference type="Pfam" id="PF01966">
    <property type="entry name" value="HD"/>
    <property type="match status" value="1"/>
</dbReference>
<name>A0A8E6B8W7_9BACT</name>
<dbReference type="AlphaFoldDB" id="A0A8E6B8W7"/>
<dbReference type="PANTHER" id="PTHR38659">
    <property type="entry name" value="METAL-DEPENDENT PHOSPHOHYDROLASE"/>
    <property type="match status" value="1"/>
</dbReference>
<evidence type="ECO:0000313" key="3">
    <source>
        <dbReference type="Proteomes" id="UP000676194"/>
    </source>
</evidence>
<accession>A0A8E6B8W7</accession>
<feature type="domain" description="HD" evidence="1">
    <location>
        <begin position="21"/>
        <end position="93"/>
    </location>
</feature>
<dbReference type="PANTHER" id="PTHR38659:SF1">
    <property type="entry name" value="METAL DEPENDENT PHOSPHOHYDROLASE"/>
    <property type="match status" value="1"/>
</dbReference>
<evidence type="ECO:0000313" key="2">
    <source>
        <dbReference type="EMBL" id="QVL33444.1"/>
    </source>
</evidence>
<dbReference type="Gene3D" id="1.10.3210.10">
    <property type="entry name" value="Hypothetical protein af1432"/>
    <property type="match status" value="1"/>
</dbReference>
<dbReference type="InterPro" id="IPR006674">
    <property type="entry name" value="HD_domain"/>
</dbReference>
<reference evidence="2" key="1">
    <citation type="submission" date="2021-05" db="EMBL/GenBank/DDBJ databases">
        <title>Complete genome sequence of the cellulolytic planctomycete Telmatocola sphagniphila SP2T and characterization of the first cellulase from planctomycetes.</title>
        <authorList>
            <person name="Rakitin A.L."/>
            <person name="Beletsky A.V."/>
            <person name="Naumoff D.G."/>
            <person name="Kulichevskaya I.S."/>
            <person name="Mardanov A.V."/>
            <person name="Ravin N.V."/>
            <person name="Dedysh S.N."/>
        </authorList>
    </citation>
    <scope>NUCLEOTIDE SEQUENCE</scope>
    <source>
        <strain evidence="2">SP2T</strain>
    </source>
</reference>
<proteinExistence type="predicted"/>
<dbReference type="Proteomes" id="UP000676194">
    <property type="component" value="Chromosome"/>
</dbReference>
<dbReference type="RefSeq" id="WP_213498333.1">
    <property type="nucleotide sequence ID" value="NZ_CP074694.1"/>
</dbReference>
<protein>
    <submittedName>
        <fullName evidence="2">HD domain-containing protein</fullName>
    </submittedName>
</protein>
<organism evidence="2 3">
    <name type="scientific">Telmatocola sphagniphila</name>
    <dbReference type="NCBI Taxonomy" id="1123043"/>
    <lineage>
        <taxon>Bacteria</taxon>
        <taxon>Pseudomonadati</taxon>
        <taxon>Planctomycetota</taxon>
        <taxon>Planctomycetia</taxon>
        <taxon>Gemmatales</taxon>
        <taxon>Gemmataceae</taxon>
    </lineage>
</organism>
<dbReference type="SUPFAM" id="SSF109604">
    <property type="entry name" value="HD-domain/PDEase-like"/>
    <property type="match status" value="1"/>
</dbReference>
<evidence type="ECO:0000259" key="1">
    <source>
        <dbReference type="Pfam" id="PF01966"/>
    </source>
</evidence>